<dbReference type="PANTHER" id="PTHR31642">
    <property type="entry name" value="TRICHOTHECENE 3-O-ACETYLTRANSFERASE"/>
    <property type="match status" value="1"/>
</dbReference>
<name>A0A9W8LH87_9FUNG</name>
<evidence type="ECO:0000256" key="1">
    <source>
        <dbReference type="ARBA" id="ARBA00022679"/>
    </source>
</evidence>
<comment type="caution">
    <text evidence="2">The sequence shown here is derived from an EMBL/GenBank/DDBJ whole genome shotgun (WGS) entry which is preliminary data.</text>
</comment>
<dbReference type="Gene3D" id="3.30.559.10">
    <property type="entry name" value="Chloramphenicol acetyltransferase-like domain"/>
    <property type="match status" value="2"/>
</dbReference>
<evidence type="ECO:0000313" key="2">
    <source>
        <dbReference type="EMBL" id="KAJ2780401.1"/>
    </source>
</evidence>
<dbReference type="InterPro" id="IPR023213">
    <property type="entry name" value="CAT-like_dom_sf"/>
</dbReference>
<reference evidence="2" key="1">
    <citation type="submission" date="2022-07" db="EMBL/GenBank/DDBJ databases">
        <title>Phylogenomic reconstructions and comparative analyses of Kickxellomycotina fungi.</title>
        <authorList>
            <person name="Reynolds N.K."/>
            <person name="Stajich J.E."/>
            <person name="Barry K."/>
            <person name="Grigoriev I.V."/>
            <person name="Crous P."/>
            <person name="Smith M.E."/>
        </authorList>
    </citation>
    <scope>NUCLEOTIDE SEQUENCE</scope>
    <source>
        <strain evidence="2">NBRC 105414</strain>
    </source>
</reference>
<dbReference type="GO" id="GO:0044550">
    <property type="term" value="P:secondary metabolite biosynthetic process"/>
    <property type="evidence" value="ECO:0007669"/>
    <property type="project" value="TreeGrafter"/>
</dbReference>
<dbReference type="Proteomes" id="UP001140217">
    <property type="component" value="Unassembled WGS sequence"/>
</dbReference>
<organism evidence="2 3">
    <name type="scientific">Coemansia javaensis</name>
    <dbReference type="NCBI Taxonomy" id="2761396"/>
    <lineage>
        <taxon>Eukaryota</taxon>
        <taxon>Fungi</taxon>
        <taxon>Fungi incertae sedis</taxon>
        <taxon>Zoopagomycota</taxon>
        <taxon>Kickxellomycotina</taxon>
        <taxon>Kickxellomycetes</taxon>
        <taxon>Kickxellales</taxon>
        <taxon>Kickxellaceae</taxon>
        <taxon>Coemansia</taxon>
    </lineage>
</organism>
<gene>
    <name evidence="2" type="ORF">H4R18_003482</name>
</gene>
<dbReference type="InterPro" id="IPR050317">
    <property type="entry name" value="Plant_Fungal_Acyltransferase"/>
</dbReference>
<accession>A0A9W8LH87</accession>
<dbReference type="Pfam" id="PF02458">
    <property type="entry name" value="Transferase"/>
    <property type="match status" value="2"/>
</dbReference>
<proteinExistence type="predicted"/>
<dbReference type="SUPFAM" id="SSF52777">
    <property type="entry name" value="CoA-dependent acyltransferases"/>
    <property type="match status" value="1"/>
</dbReference>
<dbReference type="PANTHER" id="PTHR31642:SF310">
    <property type="entry name" value="FATTY ALCOHOL:CAFFEOYL-COA ACYLTRANSFERASE"/>
    <property type="match status" value="1"/>
</dbReference>
<evidence type="ECO:0000313" key="3">
    <source>
        <dbReference type="Proteomes" id="UP001140217"/>
    </source>
</evidence>
<sequence length="502" mass="55648">MLRTSKFEAFAGTVQSQSYDLSRLGRASMRLVVTHYFYFENKDGDAGFMPFSLLEESFGELLCEYPLMAGTLRDTSHGPLQIVVDADNLNLPEFRETQCDVEFSQVKAAEFALSALPDGAVAMRRYSEHTNARPDKLARVHMVRCKGNSGMVVAMGISHTLADGYAFVLIMQRWAELCAHLARTGSLADKPGRPINFDRAVVEDHIPQTEYPLSRSLVRASFVQGGLLSRLFARASIQAQVRVLRWLYGGGGVVSSFFFVARRTIGEIRDMIRSVAAPEQRVSDHDAICALLGVTRAQCVDWVAPAGPASSMPPSLLQRAKRLLPWARDTMPVALEYVSFVDVRQRVKAMAEARHCGTAVLRYNALVPLARLQGDVTAAHLALIASAVRQGTNSVDAGYVRAYTEAMAAEPDSYTRPEVYGDSSLVPLVVTNHSRMGYYEVDFGWGVPVWANPIEDIVGSLFYVFPAPPGRDGVVIQMMSPKALQERMQQVPFWKERVEFIR</sequence>
<dbReference type="GO" id="GO:0016747">
    <property type="term" value="F:acyltransferase activity, transferring groups other than amino-acyl groups"/>
    <property type="evidence" value="ECO:0007669"/>
    <property type="project" value="TreeGrafter"/>
</dbReference>
<dbReference type="OrthoDB" id="1862401at2759"/>
<dbReference type="AlphaFoldDB" id="A0A9W8LH87"/>
<protein>
    <submittedName>
        <fullName evidence="2">Uncharacterized protein</fullName>
    </submittedName>
</protein>
<keyword evidence="1" id="KW-0808">Transferase</keyword>
<keyword evidence="3" id="KW-1185">Reference proteome</keyword>
<dbReference type="EMBL" id="JANBUL010000140">
    <property type="protein sequence ID" value="KAJ2780401.1"/>
    <property type="molecule type" value="Genomic_DNA"/>
</dbReference>